<proteinExistence type="predicted"/>
<accession>A0A0A9BBQ5</accession>
<sequence>MILPPIKAESKIAACHLV</sequence>
<organism evidence="1">
    <name type="scientific">Arundo donax</name>
    <name type="common">Giant reed</name>
    <name type="synonym">Donax arundinaceus</name>
    <dbReference type="NCBI Taxonomy" id="35708"/>
    <lineage>
        <taxon>Eukaryota</taxon>
        <taxon>Viridiplantae</taxon>
        <taxon>Streptophyta</taxon>
        <taxon>Embryophyta</taxon>
        <taxon>Tracheophyta</taxon>
        <taxon>Spermatophyta</taxon>
        <taxon>Magnoliopsida</taxon>
        <taxon>Liliopsida</taxon>
        <taxon>Poales</taxon>
        <taxon>Poaceae</taxon>
        <taxon>PACMAD clade</taxon>
        <taxon>Arundinoideae</taxon>
        <taxon>Arundineae</taxon>
        <taxon>Arundo</taxon>
    </lineage>
</organism>
<dbReference type="EMBL" id="GBRH01239270">
    <property type="protein sequence ID" value="JAD58625.1"/>
    <property type="molecule type" value="Transcribed_RNA"/>
</dbReference>
<evidence type="ECO:0000313" key="1">
    <source>
        <dbReference type="EMBL" id="JAD58625.1"/>
    </source>
</evidence>
<reference evidence="1" key="1">
    <citation type="submission" date="2014-09" db="EMBL/GenBank/DDBJ databases">
        <authorList>
            <person name="Magalhaes I.L.F."/>
            <person name="Oliveira U."/>
            <person name="Santos F.R."/>
            <person name="Vidigal T.H.D.A."/>
            <person name="Brescovit A.D."/>
            <person name="Santos A.J."/>
        </authorList>
    </citation>
    <scope>NUCLEOTIDE SEQUENCE</scope>
    <source>
        <tissue evidence="1">Shoot tissue taken approximately 20 cm above the soil surface</tissue>
    </source>
</reference>
<name>A0A0A9BBQ5_ARUDO</name>
<reference evidence="1" key="2">
    <citation type="journal article" date="2015" name="Data Brief">
        <title>Shoot transcriptome of the giant reed, Arundo donax.</title>
        <authorList>
            <person name="Barrero R.A."/>
            <person name="Guerrero F.D."/>
            <person name="Moolhuijzen P."/>
            <person name="Goolsby J.A."/>
            <person name="Tidwell J."/>
            <person name="Bellgard S.E."/>
            <person name="Bellgard M.I."/>
        </authorList>
    </citation>
    <scope>NUCLEOTIDE SEQUENCE</scope>
    <source>
        <tissue evidence="1">Shoot tissue taken approximately 20 cm above the soil surface</tissue>
    </source>
</reference>
<protein>
    <submittedName>
        <fullName evidence="1">Uncharacterized protein</fullName>
    </submittedName>
</protein>
<dbReference type="AlphaFoldDB" id="A0A0A9BBQ5"/>